<accession>A0AAD8BRL5</accession>
<organism evidence="2 3">
    <name type="scientific">Biomphalaria pfeifferi</name>
    <name type="common">Bloodfluke planorb</name>
    <name type="synonym">Freshwater snail</name>
    <dbReference type="NCBI Taxonomy" id="112525"/>
    <lineage>
        <taxon>Eukaryota</taxon>
        <taxon>Metazoa</taxon>
        <taxon>Spiralia</taxon>
        <taxon>Lophotrochozoa</taxon>
        <taxon>Mollusca</taxon>
        <taxon>Gastropoda</taxon>
        <taxon>Heterobranchia</taxon>
        <taxon>Euthyneura</taxon>
        <taxon>Panpulmonata</taxon>
        <taxon>Hygrophila</taxon>
        <taxon>Lymnaeoidea</taxon>
        <taxon>Planorbidae</taxon>
        <taxon>Biomphalaria</taxon>
    </lineage>
</organism>
<evidence type="ECO:0000313" key="3">
    <source>
        <dbReference type="Proteomes" id="UP001233172"/>
    </source>
</evidence>
<protein>
    <submittedName>
        <fullName evidence="2">Uncharacterized protein</fullName>
    </submittedName>
</protein>
<evidence type="ECO:0000313" key="2">
    <source>
        <dbReference type="EMBL" id="KAK0058509.1"/>
    </source>
</evidence>
<evidence type="ECO:0000256" key="1">
    <source>
        <dbReference type="SAM" id="MobiDB-lite"/>
    </source>
</evidence>
<dbReference type="EMBL" id="JASAOG010000048">
    <property type="protein sequence ID" value="KAK0058509.1"/>
    <property type="molecule type" value="Genomic_DNA"/>
</dbReference>
<reference evidence="2" key="1">
    <citation type="journal article" date="2023" name="PLoS Negl. Trop. Dis.">
        <title>A genome sequence for Biomphalaria pfeifferi, the major vector snail for the human-infecting parasite Schistosoma mansoni.</title>
        <authorList>
            <person name="Bu L."/>
            <person name="Lu L."/>
            <person name="Laidemitt M.R."/>
            <person name="Zhang S.M."/>
            <person name="Mutuku M."/>
            <person name="Mkoji G."/>
            <person name="Steinauer M."/>
            <person name="Loker E.S."/>
        </authorList>
    </citation>
    <scope>NUCLEOTIDE SEQUENCE</scope>
    <source>
        <strain evidence="2">KasaAsao</strain>
    </source>
</reference>
<comment type="caution">
    <text evidence="2">The sequence shown here is derived from an EMBL/GenBank/DDBJ whole genome shotgun (WGS) entry which is preliminary data.</text>
</comment>
<gene>
    <name evidence="2" type="ORF">Bpfe_012151</name>
</gene>
<sequence length="71" mass="7709">MVSQPFTALIVNPEYPTKSNNPVVLNFVKAPTFCRCFNNAALPETQESYSGSEDIKKSRPTGALSSQGSEL</sequence>
<dbReference type="Proteomes" id="UP001233172">
    <property type="component" value="Unassembled WGS sequence"/>
</dbReference>
<reference evidence="2" key="2">
    <citation type="submission" date="2023-04" db="EMBL/GenBank/DDBJ databases">
        <authorList>
            <person name="Bu L."/>
            <person name="Lu L."/>
            <person name="Laidemitt M.R."/>
            <person name="Zhang S.M."/>
            <person name="Mutuku M."/>
            <person name="Mkoji G."/>
            <person name="Steinauer M."/>
            <person name="Loker E.S."/>
        </authorList>
    </citation>
    <scope>NUCLEOTIDE SEQUENCE</scope>
    <source>
        <strain evidence="2">KasaAsao</strain>
        <tissue evidence="2">Whole Snail</tissue>
    </source>
</reference>
<feature type="region of interest" description="Disordered" evidence="1">
    <location>
        <begin position="45"/>
        <end position="71"/>
    </location>
</feature>
<proteinExistence type="predicted"/>
<keyword evidence="3" id="KW-1185">Reference proteome</keyword>
<dbReference type="AlphaFoldDB" id="A0AAD8BRL5"/>
<name>A0AAD8BRL5_BIOPF</name>